<proteinExistence type="predicted"/>
<reference evidence="1 2" key="1">
    <citation type="journal article" date="2015" name="Genome Biol. Evol.">
        <title>Phylogenomic analyses indicate that early fungi evolved digesting cell walls of algal ancestors of land plants.</title>
        <authorList>
            <person name="Chang Y."/>
            <person name="Wang S."/>
            <person name="Sekimoto S."/>
            <person name="Aerts A.L."/>
            <person name="Choi C."/>
            <person name="Clum A."/>
            <person name="LaButti K.M."/>
            <person name="Lindquist E.A."/>
            <person name="Yee Ngan C."/>
            <person name="Ohm R.A."/>
            <person name="Salamov A.A."/>
            <person name="Grigoriev I.V."/>
            <person name="Spatafora J.W."/>
            <person name="Berbee M.L."/>
        </authorList>
    </citation>
    <scope>NUCLEOTIDE SEQUENCE [LARGE SCALE GENOMIC DNA]</scope>
    <source>
        <strain evidence="1 2">JEL478</strain>
    </source>
</reference>
<dbReference type="Proteomes" id="UP000070544">
    <property type="component" value="Unassembled WGS sequence"/>
</dbReference>
<name>A0A139AFN6_GONPJ</name>
<dbReference type="AlphaFoldDB" id="A0A139AFN6"/>
<keyword evidence="2" id="KW-1185">Reference proteome</keyword>
<dbReference type="EMBL" id="KQ965761">
    <property type="protein sequence ID" value="KXS15616.1"/>
    <property type="molecule type" value="Genomic_DNA"/>
</dbReference>
<evidence type="ECO:0000313" key="2">
    <source>
        <dbReference type="Proteomes" id="UP000070544"/>
    </source>
</evidence>
<gene>
    <name evidence="1" type="ORF">M427DRAFT_32296</name>
</gene>
<organism evidence="1 2">
    <name type="scientific">Gonapodya prolifera (strain JEL478)</name>
    <name type="common">Monoblepharis prolifera</name>
    <dbReference type="NCBI Taxonomy" id="1344416"/>
    <lineage>
        <taxon>Eukaryota</taxon>
        <taxon>Fungi</taxon>
        <taxon>Fungi incertae sedis</taxon>
        <taxon>Chytridiomycota</taxon>
        <taxon>Chytridiomycota incertae sedis</taxon>
        <taxon>Monoblepharidomycetes</taxon>
        <taxon>Monoblepharidales</taxon>
        <taxon>Gonapodyaceae</taxon>
        <taxon>Gonapodya</taxon>
    </lineage>
</organism>
<evidence type="ECO:0000313" key="1">
    <source>
        <dbReference type="EMBL" id="KXS15616.1"/>
    </source>
</evidence>
<sequence>MGGIKGGGGVGGRRRSHAILSLLATDSLAKLRNTSPAVRTIVAGLPPWANHNLRVEDVYSSKRKFKSAIKRAITVPQWAVFKGGALEFASHVTSINLDREYLPVDVNLILPILDTFTSLRKASFVGCFESGMVFVYEATGGDRFSRWSKHLRLLDLSDGNARVVHVAKKRPRCTPSRDDEPLPDIAAWSEFDLYIPTALQVRRLVLDRGSTNASVEAYPRLCTSCEQAPSHLWDVDNTCLFCSNKPGPSVDCGKELTILGR</sequence>
<protein>
    <submittedName>
        <fullName evidence="1">Uncharacterized protein</fullName>
    </submittedName>
</protein>
<accession>A0A139AFN6</accession>